<dbReference type="EMBL" id="SHKX01000010">
    <property type="protein sequence ID" value="RZU47534.1"/>
    <property type="molecule type" value="Genomic_DNA"/>
</dbReference>
<dbReference type="Pfam" id="PF02518">
    <property type="entry name" value="HATPase_c"/>
    <property type="match status" value="1"/>
</dbReference>
<dbReference type="InterPro" id="IPR011006">
    <property type="entry name" value="CheY-like_superfamily"/>
</dbReference>
<feature type="domain" description="Histidine kinase" evidence="9">
    <location>
        <begin position="267"/>
        <end position="488"/>
    </location>
</feature>
<keyword evidence="6 12" id="KW-0418">Kinase</keyword>
<comment type="catalytic activity">
    <reaction evidence="1">
        <text>ATP + protein L-histidine = ADP + protein N-phospho-L-histidine.</text>
        <dbReference type="EC" id="2.7.13.3"/>
    </reaction>
</comment>
<evidence type="ECO:0000256" key="5">
    <source>
        <dbReference type="ARBA" id="ARBA00022679"/>
    </source>
</evidence>
<evidence type="ECO:0000256" key="1">
    <source>
        <dbReference type="ARBA" id="ARBA00000085"/>
    </source>
</evidence>
<dbReference type="GO" id="GO:0016020">
    <property type="term" value="C:membrane"/>
    <property type="evidence" value="ECO:0007669"/>
    <property type="project" value="UniProtKB-SubCell"/>
</dbReference>
<dbReference type="PANTHER" id="PTHR45339">
    <property type="entry name" value="HYBRID SIGNAL TRANSDUCTION HISTIDINE KINASE J"/>
    <property type="match status" value="1"/>
</dbReference>
<evidence type="ECO:0000256" key="3">
    <source>
        <dbReference type="ARBA" id="ARBA00012438"/>
    </source>
</evidence>
<dbReference type="SUPFAM" id="SSF52172">
    <property type="entry name" value="CheY-like"/>
    <property type="match status" value="1"/>
</dbReference>
<dbReference type="InterPro" id="IPR036097">
    <property type="entry name" value="HisK_dim/P_sf"/>
</dbReference>
<dbReference type="SMART" id="SM00387">
    <property type="entry name" value="HATPase_c"/>
    <property type="match status" value="1"/>
</dbReference>
<dbReference type="PROSITE" id="PS50110">
    <property type="entry name" value="RESPONSE_REGULATORY"/>
    <property type="match status" value="1"/>
</dbReference>
<comment type="subcellular location">
    <subcellularLocation>
        <location evidence="2">Membrane</location>
    </subcellularLocation>
</comment>
<feature type="domain" description="HAMP" evidence="11">
    <location>
        <begin position="186"/>
        <end position="238"/>
    </location>
</feature>
<dbReference type="InterPro" id="IPR003594">
    <property type="entry name" value="HATPase_dom"/>
</dbReference>
<dbReference type="Pfam" id="PF00072">
    <property type="entry name" value="Response_reg"/>
    <property type="match status" value="1"/>
</dbReference>
<comment type="caution">
    <text evidence="12">The sequence shown here is derived from an EMBL/GenBank/DDBJ whole genome shotgun (WGS) entry which is preliminary data.</text>
</comment>
<evidence type="ECO:0000313" key="13">
    <source>
        <dbReference type="Proteomes" id="UP000292423"/>
    </source>
</evidence>
<dbReference type="SUPFAM" id="SSF47384">
    <property type="entry name" value="Homodimeric domain of signal transducing histidine kinase"/>
    <property type="match status" value="1"/>
</dbReference>
<dbReference type="CDD" id="cd17546">
    <property type="entry name" value="REC_hyHK_CKI1_RcsC-like"/>
    <property type="match status" value="1"/>
</dbReference>
<gene>
    <name evidence="12" type="ORF">EV700_0497</name>
</gene>
<dbReference type="PANTHER" id="PTHR45339:SF1">
    <property type="entry name" value="HYBRID SIGNAL TRANSDUCTION HISTIDINE KINASE J"/>
    <property type="match status" value="1"/>
</dbReference>
<feature type="domain" description="Response regulatory" evidence="10">
    <location>
        <begin position="511"/>
        <end position="627"/>
    </location>
</feature>
<dbReference type="InterPro" id="IPR004358">
    <property type="entry name" value="Sig_transdc_His_kin-like_C"/>
</dbReference>
<reference evidence="12 13" key="1">
    <citation type="submission" date="2019-02" db="EMBL/GenBank/DDBJ databases">
        <title>Genomic Encyclopedia of Type Strains, Phase IV (KMG-IV): sequencing the most valuable type-strain genomes for metagenomic binning, comparative biology and taxonomic classification.</title>
        <authorList>
            <person name="Goeker M."/>
        </authorList>
    </citation>
    <scope>NUCLEOTIDE SEQUENCE [LARGE SCALE GENOMIC DNA]</scope>
    <source>
        <strain evidence="12 13">DSM 105135</strain>
    </source>
</reference>
<dbReference type="InterPro" id="IPR005467">
    <property type="entry name" value="His_kinase_dom"/>
</dbReference>
<organism evidence="12 13">
    <name type="scientific">Fluviicoccus keumensis</name>
    <dbReference type="NCBI Taxonomy" id="1435465"/>
    <lineage>
        <taxon>Bacteria</taxon>
        <taxon>Pseudomonadati</taxon>
        <taxon>Pseudomonadota</taxon>
        <taxon>Gammaproteobacteria</taxon>
        <taxon>Moraxellales</taxon>
        <taxon>Moraxellaceae</taxon>
        <taxon>Fluviicoccus</taxon>
    </lineage>
</organism>
<dbReference type="AlphaFoldDB" id="A0A4Q7ZBJ8"/>
<feature type="modified residue" description="4-aspartylphosphate" evidence="8">
    <location>
        <position position="560"/>
    </location>
</feature>
<dbReference type="SMART" id="SM00388">
    <property type="entry name" value="HisKA"/>
    <property type="match status" value="1"/>
</dbReference>
<evidence type="ECO:0000256" key="6">
    <source>
        <dbReference type="ARBA" id="ARBA00022777"/>
    </source>
</evidence>
<dbReference type="InterPro" id="IPR003660">
    <property type="entry name" value="HAMP_dom"/>
</dbReference>
<dbReference type="Gene3D" id="3.30.565.10">
    <property type="entry name" value="Histidine kinase-like ATPase, C-terminal domain"/>
    <property type="match status" value="1"/>
</dbReference>
<evidence type="ECO:0000259" key="10">
    <source>
        <dbReference type="PROSITE" id="PS50110"/>
    </source>
</evidence>
<dbReference type="SUPFAM" id="SSF55874">
    <property type="entry name" value="ATPase domain of HSP90 chaperone/DNA topoisomerase II/histidine kinase"/>
    <property type="match status" value="1"/>
</dbReference>
<protein>
    <recommendedName>
        <fullName evidence="3">histidine kinase</fullName>
        <ecNumber evidence="3">2.7.13.3</ecNumber>
    </recommendedName>
</protein>
<dbReference type="Gene3D" id="1.10.287.130">
    <property type="match status" value="1"/>
</dbReference>
<keyword evidence="5" id="KW-0808">Transferase</keyword>
<keyword evidence="7" id="KW-0902">Two-component regulatory system</keyword>
<dbReference type="CDD" id="cd16922">
    <property type="entry name" value="HATPase_EvgS-ArcB-TorS-like"/>
    <property type="match status" value="1"/>
</dbReference>
<dbReference type="RefSeq" id="WP_130410769.1">
    <property type="nucleotide sequence ID" value="NZ_SHKX01000010.1"/>
</dbReference>
<sequence>MALMSKWSLRRRTLVLALAPALLMLCVLMGYHVYARLSDSRHELEQSGVLMATQLAAAADYAVISGNLDSLEGQVQGLLKQPGVVSVRLFDMDNRVLLSRQKPDAGTPSEWHRYLATIHQQSIALDNQDLLVAGQASSPNPAVGKVEIGISGRYMLDKIQSIPLNSLFLGLLALAPILALGGLMARDLEAPLRSIIGMVGALKNRHFEARVSIAHEGELGVLAYHLNLLASMLEEHRSLQMKYTEELIESRTRADKASQAKGEFLAMMSHELRTPLNAILGSLQLLNSGSLESEQREYGQLASQAANDLRRLVDDVLDFSRLDEGRLMLQLRDFSPAALVESLRSACMPEAHGKGLEMDVQLEGQTQLWLRGDEVRISQVLRKLIDNAIKFTDKGRVGLRVRINQFNEVQAHLLCEVFDTGIGISASSLPHVFEPFMQVDRSHSRRYGGAGLGLTIASRLTRLMQGDLRVESEPLVGTCFCFEVALPISHEHAPEGLTVEAPPRKSAFDARVLVVDDNPANRKVAEAMLRAAGCTVLTANNGKEALDSLHSGEVDLVLMDCQMPVMDGYEATRLWRNQEHDRRLPIIALTANASPDNETACLEAGMDAVLGKPFRRQQLEMLLGAWLET</sequence>
<proteinExistence type="predicted"/>
<evidence type="ECO:0000256" key="2">
    <source>
        <dbReference type="ARBA" id="ARBA00004370"/>
    </source>
</evidence>
<dbReference type="GO" id="GO:0000155">
    <property type="term" value="F:phosphorelay sensor kinase activity"/>
    <property type="evidence" value="ECO:0007669"/>
    <property type="project" value="InterPro"/>
</dbReference>
<dbReference type="InterPro" id="IPR036890">
    <property type="entry name" value="HATPase_C_sf"/>
</dbReference>
<keyword evidence="4 8" id="KW-0597">Phosphoprotein</keyword>
<dbReference type="Pfam" id="PF00512">
    <property type="entry name" value="HisKA"/>
    <property type="match status" value="1"/>
</dbReference>
<dbReference type="CDD" id="cd00082">
    <property type="entry name" value="HisKA"/>
    <property type="match status" value="1"/>
</dbReference>
<dbReference type="EC" id="2.7.13.3" evidence="3"/>
<accession>A0A4Q7ZBJ8</accession>
<dbReference type="Gene3D" id="3.40.50.2300">
    <property type="match status" value="1"/>
</dbReference>
<evidence type="ECO:0000259" key="11">
    <source>
        <dbReference type="PROSITE" id="PS50885"/>
    </source>
</evidence>
<evidence type="ECO:0000259" key="9">
    <source>
        <dbReference type="PROSITE" id="PS50109"/>
    </source>
</evidence>
<dbReference type="InterPro" id="IPR001789">
    <property type="entry name" value="Sig_transdc_resp-reg_receiver"/>
</dbReference>
<keyword evidence="13" id="KW-1185">Reference proteome</keyword>
<dbReference type="FunFam" id="3.30.565.10:FF:000010">
    <property type="entry name" value="Sensor histidine kinase RcsC"/>
    <property type="match status" value="1"/>
</dbReference>
<dbReference type="Proteomes" id="UP000292423">
    <property type="component" value="Unassembled WGS sequence"/>
</dbReference>
<dbReference type="PROSITE" id="PS50109">
    <property type="entry name" value="HIS_KIN"/>
    <property type="match status" value="1"/>
</dbReference>
<dbReference type="OrthoDB" id="9797243at2"/>
<name>A0A4Q7ZBJ8_9GAMM</name>
<dbReference type="PRINTS" id="PR00344">
    <property type="entry name" value="BCTRLSENSOR"/>
</dbReference>
<evidence type="ECO:0000313" key="12">
    <source>
        <dbReference type="EMBL" id="RZU47534.1"/>
    </source>
</evidence>
<dbReference type="InterPro" id="IPR003661">
    <property type="entry name" value="HisK_dim/P_dom"/>
</dbReference>
<dbReference type="PROSITE" id="PS50885">
    <property type="entry name" value="HAMP"/>
    <property type="match status" value="1"/>
</dbReference>
<evidence type="ECO:0000256" key="7">
    <source>
        <dbReference type="ARBA" id="ARBA00023012"/>
    </source>
</evidence>
<evidence type="ECO:0000256" key="4">
    <source>
        <dbReference type="ARBA" id="ARBA00022553"/>
    </source>
</evidence>
<evidence type="ECO:0000256" key="8">
    <source>
        <dbReference type="PROSITE-ProRule" id="PRU00169"/>
    </source>
</evidence>
<dbReference type="SMART" id="SM00448">
    <property type="entry name" value="REC"/>
    <property type="match status" value="1"/>
</dbReference>